<dbReference type="EMBL" id="LPWD01000427">
    <property type="protein sequence ID" value="ODS01484.1"/>
    <property type="molecule type" value="Genomic_DNA"/>
</dbReference>
<name>A0A1E3W6R6_9HYPH</name>
<dbReference type="Proteomes" id="UP000095042">
    <property type="component" value="Unassembled WGS sequence"/>
</dbReference>
<evidence type="ECO:0000313" key="2">
    <source>
        <dbReference type="Proteomes" id="UP000095042"/>
    </source>
</evidence>
<proteinExistence type="predicted"/>
<keyword evidence="2" id="KW-1185">Reference proteome</keyword>
<gene>
    <name evidence="1" type="ORF">AUC71_00275</name>
</gene>
<comment type="caution">
    <text evidence="1">The sequence shown here is derived from an EMBL/GenBank/DDBJ whole genome shotgun (WGS) entry which is preliminary data.</text>
</comment>
<evidence type="ECO:0000313" key="1">
    <source>
        <dbReference type="EMBL" id="ODS01484.1"/>
    </source>
</evidence>
<reference evidence="1 2" key="1">
    <citation type="journal article" date="2016" name="Environ. Microbiol.">
        <title>New Methyloceanibacter diversity from North Sea sediments includes methanotroph containing solely the soluble methane monooxygenase.</title>
        <authorList>
            <person name="Vekeman B."/>
            <person name="Kerckhof F.M."/>
            <person name="Cremers G."/>
            <person name="de Vos P."/>
            <person name="Vandamme P."/>
            <person name="Boon N."/>
            <person name="Op den Camp H.J."/>
            <person name="Heylen K."/>
        </authorList>
    </citation>
    <scope>NUCLEOTIDE SEQUENCE [LARGE SCALE GENOMIC DNA]</scope>
    <source>
        <strain evidence="1 2">R-67177</strain>
    </source>
</reference>
<protein>
    <submittedName>
        <fullName evidence="1">Uncharacterized protein</fullName>
    </submittedName>
</protein>
<accession>A0A1E3W6R6</accession>
<dbReference type="AlphaFoldDB" id="A0A1E3W6R6"/>
<sequence>MYNSSAGHGAQRTVSAVARSLPGHRPVDVLLEEEKMIKTLLFAGFASALAMGAASAADLCNDDHMKQMDQMIADMTDEAKQKEAMAALDQSKAAMKDGDTDECMKYMGEAHAAMGL</sequence>
<organism evidence="1 2">
    <name type="scientific">Methyloceanibacter marginalis</name>
    <dbReference type="NCBI Taxonomy" id="1774971"/>
    <lineage>
        <taxon>Bacteria</taxon>
        <taxon>Pseudomonadati</taxon>
        <taxon>Pseudomonadota</taxon>
        <taxon>Alphaproteobacteria</taxon>
        <taxon>Hyphomicrobiales</taxon>
        <taxon>Hyphomicrobiaceae</taxon>
        <taxon>Methyloceanibacter</taxon>
    </lineage>
</organism>